<evidence type="ECO:0000256" key="3">
    <source>
        <dbReference type="ARBA" id="ARBA00022553"/>
    </source>
</evidence>
<evidence type="ECO:0000256" key="4">
    <source>
        <dbReference type="SAM" id="Phobius"/>
    </source>
</evidence>
<dbReference type="InterPro" id="IPR003594">
    <property type="entry name" value="HATPase_dom"/>
</dbReference>
<dbReference type="Pfam" id="PF02518">
    <property type="entry name" value="HATPase_c"/>
    <property type="match status" value="1"/>
</dbReference>
<dbReference type="SUPFAM" id="SSF47384">
    <property type="entry name" value="Homodimeric domain of signal transducing histidine kinase"/>
    <property type="match status" value="1"/>
</dbReference>
<dbReference type="Gene3D" id="1.10.287.130">
    <property type="match status" value="1"/>
</dbReference>
<dbReference type="InterPro" id="IPR005467">
    <property type="entry name" value="His_kinase_dom"/>
</dbReference>
<feature type="transmembrane region" description="Helical" evidence="4">
    <location>
        <begin position="127"/>
        <end position="145"/>
    </location>
</feature>
<feature type="domain" description="Histidine kinase" evidence="5">
    <location>
        <begin position="316"/>
        <end position="527"/>
    </location>
</feature>
<proteinExistence type="predicted"/>
<dbReference type="CDD" id="cd00075">
    <property type="entry name" value="HATPase"/>
    <property type="match status" value="1"/>
</dbReference>
<dbReference type="InterPro" id="IPR003661">
    <property type="entry name" value="HisK_dim/P_dom"/>
</dbReference>
<keyword evidence="4" id="KW-0812">Transmembrane</keyword>
<keyword evidence="6" id="KW-0547">Nucleotide-binding</keyword>
<dbReference type="Proteomes" id="UP001528823">
    <property type="component" value="Unassembled WGS sequence"/>
</dbReference>
<dbReference type="EC" id="2.7.13.3" evidence="2"/>
<feature type="transmembrane region" description="Helical" evidence="4">
    <location>
        <begin position="21"/>
        <end position="40"/>
    </location>
</feature>
<dbReference type="SUPFAM" id="SSF55874">
    <property type="entry name" value="ATPase domain of HSP90 chaperone/DNA topoisomerase II/histidine kinase"/>
    <property type="match status" value="1"/>
</dbReference>
<dbReference type="Pfam" id="PF00512">
    <property type="entry name" value="HisKA"/>
    <property type="match status" value="1"/>
</dbReference>
<dbReference type="InterPro" id="IPR036890">
    <property type="entry name" value="HATPase_C_sf"/>
</dbReference>
<dbReference type="InterPro" id="IPR004358">
    <property type="entry name" value="Sig_transdc_His_kin-like_C"/>
</dbReference>
<keyword evidence="7" id="KW-1185">Reference proteome</keyword>
<organism evidence="6 7">
    <name type="scientific">Spartinivicinus poritis</name>
    <dbReference type="NCBI Taxonomy" id="2994640"/>
    <lineage>
        <taxon>Bacteria</taxon>
        <taxon>Pseudomonadati</taxon>
        <taxon>Pseudomonadota</taxon>
        <taxon>Gammaproteobacteria</taxon>
        <taxon>Oceanospirillales</taxon>
        <taxon>Zooshikellaceae</taxon>
        <taxon>Spartinivicinus</taxon>
    </lineage>
</organism>
<dbReference type="PROSITE" id="PS50109">
    <property type="entry name" value="HIS_KIN"/>
    <property type="match status" value="1"/>
</dbReference>
<dbReference type="SMART" id="SM00387">
    <property type="entry name" value="HATPase_c"/>
    <property type="match status" value="1"/>
</dbReference>
<dbReference type="PANTHER" id="PTHR43065:SF52">
    <property type="entry name" value="SENSOR PROTEIN KINASE PILS"/>
    <property type="match status" value="1"/>
</dbReference>
<feature type="transmembrane region" description="Helical" evidence="4">
    <location>
        <begin position="151"/>
        <end position="171"/>
    </location>
</feature>
<dbReference type="Gene3D" id="3.30.565.10">
    <property type="entry name" value="Histidine kinase-like ATPase, C-terminal domain"/>
    <property type="match status" value="1"/>
</dbReference>
<dbReference type="SMART" id="SM00388">
    <property type="entry name" value="HisKA"/>
    <property type="match status" value="1"/>
</dbReference>
<reference evidence="6 7" key="1">
    <citation type="submission" date="2022-11" db="EMBL/GenBank/DDBJ databases">
        <title>Spartinivicinus poritis sp. nov., isolated from scleractinian coral Porites lutea.</title>
        <authorList>
            <person name="Zhang G."/>
            <person name="Cai L."/>
            <person name="Wei Q."/>
        </authorList>
    </citation>
    <scope>NUCLEOTIDE SEQUENCE [LARGE SCALE GENOMIC DNA]</scope>
    <source>
        <strain evidence="6 7">A2-2</strain>
    </source>
</reference>
<dbReference type="PANTHER" id="PTHR43065">
    <property type="entry name" value="SENSOR HISTIDINE KINASE"/>
    <property type="match status" value="1"/>
</dbReference>
<name>A0ABT5U5R3_9GAMM</name>
<dbReference type="GO" id="GO:0005524">
    <property type="term" value="F:ATP binding"/>
    <property type="evidence" value="ECO:0007669"/>
    <property type="project" value="UniProtKB-KW"/>
</dbReference>
<evidence type="ECO:0000256" key="1">
    <source>
        <dbReference type="ARBA" id="ARBA00000085"/>
    </source>
</evidence>
<dbReference type="InterPro" id="IPR036097">
    <property type="entry name" value="HisK_dim/P_sf"/>
</dbReference>
<dbReference type="PRINTS" id="PR00344">
    <property type="entry name" value="BCTRLSENSOR"/>
</dbReference>
<dbReference type="Pfam" id="PF25323">
    <property type="entry name" value="6TM_PilS"/>
    <property type="match status" value="1"/>
</dbReference>
<feature type="transmembrane region" description="Helical" evidence="4">
    <location>
        <begin position="52"/>
        <end position="71"/>
    </location>
</feature>
<gene>
    <name evidence="6" type="ORF">ORQ98_00985</name>
</gene>
<evidence type="ECO:0000259" key="5">
    <source>
        <dbReference type="PROSITE" id="PS50109"/>
    </source>
</evidence>
<evidence type="ECO:0000313" key="6">
    <source>
        <dbReference type="EMBL" id="MDE1460529.1"/>
    </source>
</evidence>
<keyword evidence="3" id="KW-0597">Phosphoprotein</keyword>
<evidence type="ECO:0000256" key="2">
    <source>
        <dbReference type="ARBA" id="ARBA00012438"/>
    </source>
</evidence>
<accession>A0ABT5U5R3</accession>
<dbReference type="EMBL" id="JAPMOU010000001">
    <property type="protein sequence ID" value="MDE1460529.1"/>
    <property type="molecule type" value="Genomic_DNA"/>
</dbReference>
<protein>
    <recommendedName>
        <fullName evidence="2">histidine kinase</fullName>
        <ecNumber evidence="2">2.7.13.3</ecNumber>
    </recommendedName>
</protein>
<feature type="transmembrane region" description="Helical" evidence="4">
    <location>
        <begin position="78"/>
        <end position="97"/>
    </location>
</feature>
<comment type="catalytic activity">
    <reaction evidence="1">
        <text>ATP + protein L-histidine = ADP + protein N-phospho-L-histidine.</text>
        <dbReference type="EC" id="2.7.13.3"/>
    </reaction>
</comment>
<evidence type="ECO:0000313" key="7">
    <source>
        <dbReference type="Proteomes" id="UP001528823"/>
    </source>
</evidence>
<keyword evidence="4" id="KW-0472">Membrane</keyword>
<keyword evidence="6" id="KW-0067">ATP-binding</keyword>
<keyword evidence="4" id="KW-1133">Transmembrane helix</keyword>
<comment type="caution">
    <text evidence="6">The sequence shown here is derived from an EMBL/GenBank/DDBJ whole genome shotgun (WGS) entry which is preliminary data.</text>
</comment>
<dbReference type="CDD" id="cd00082">
    <property type="entry name" value="HisKA"/>
    <property type="match status" value="1"/>
</dbReference>
<dbReference type="RefSeq" id="WP_274686901.1">
    <property type="nucleotide sequence ID" value="NZ_JAPMOU010000001.1"/>
</dbReference>
<sequence length="535" mass="59538">MNNKTSTGPPANLNLRVLRIYNLYRTFLGLVLTLSAFSPINTVLFNPTNLKSLQLFAVVYLFINIIVLISIHHSTSSPVTFCICCTDILLLSLLLSLQTSKNLAFGNLVVVSVAAGNILIRGKLGLSLAAVASLCIVVITLFRSTQLTIGLQTHISSGLLGIVYFATAFFIQSLSERLSRSEALAEQRRTEFFNLQKLNQVIIQRMRTGILVISHDQLLVMMNEAAKLLLNSTDYPKTLEQASPQLKQALTLWQNNPRAHIEPFQANSASPKVKANFTRLPVSGHINTLVFLDDISLLTQQAQQLKLASLGRLTASIAHEIRNPLGAISHAAQLLNESPDITSADVRLIEIIQNHSKRVNNIIENILQVAKRKQTQPETFLLEPWLKKHLNEEHFTNIQSPVFYIQNNNTPIEVVFDPHQLSQVVTNLCQNGLRYSYLTCGEAYIKIITHIKSDTGQPCMDIIDKGPGIQNGLAEQIFEPFYTTETTGTGLGLYISRELCEANQASLDLIKGNQSGCCFRITFAHPQRNQSYLEH</sequence>